<evidence type="ECO:0000256" key="1">
    <source>
        <dbReference type="ARBA" id="ARBA00022679"/>
    </source>
</evidence>
<comment type="caution">
    <text evidence="3">The sequence shown here is derived from an EMBL/GenBank/DDBJ whole genome shotgun (WGS) entry which is preliminary data.</text>
</comment>
<feature type="domain" description="Glycosyl transferase family 1" evidence="2">
    <location>
        <begin position="166"/>
        <end position="327"/>
    </location>
</feature>
<dbReference type="Pfam" id="PF00534">
    <property type="entry name" value="Glycos_transf_1"/>
    <property type="match status" value="1"/>
</dbReference>
<dbReference type="CDD" id="cd03801">
    <property type="entry name" value="GT4_PimA-like"/>
    <property type="match status" value="1"/>
</dbReference>
<dbReference type="PANTHER" id="PTHR46401:SF2">
    <property type="entry name" value="GLYCOSYLTRANSFERASE WBBK-RELATED"/>
    <property type="match status" value="1"/>
</dbReference>
<keyword evidence="1 3" id="KW-0808">Transferase</keyword>
<dbReference type="Proteomes" id="UP000030853">
    <property type="component" value="Unassembled WGS sequence"/>
</dbReference>
<sequence length="392" mass="44799">MKIIISGSGYPEKRNIITNPHHQYIDCRKKNIYFYLNAVRSRLLHKNKQFIFYPLPGLLPHSADVIHLFNEVAHTKRNWIATFETEIPRVLPVPGMEKTANPDLHSQLALIARDECLYLIAISQATFNIQLKLLEAFPAIKAAAAHKLRILHPPQPLLCVKPRLISPGKIHFTFVGSEFYRKGGAEVVLAISQLTEEDVFTRSQIQVTLIGDLSQRHNIAHRQFQDDEAFYTRIEHLINTSPHIQHFSALPNHQVLALLQRTHVGLLPTWQDTYGFSVLEMQASGCPVITTNVRALPEINPAGAGWLIQQPLNDEHEYVIDSEERKKDIRHQIVQQLKGHIVDILRNPGLITQYSAQSLQRIAEHHDPVKFSEQMVRFYASSKQTHYTAAFK</sequence>
<organism evidence="3 4">
    <name type="scientific">Pantoea rodasii</name>
    <dbReference type="NCBI Taxonomy" id="1076549"/>
    <lineage>
        <taxon>Bacteria</taxon>
        <taxon>Pseudomonadati</taxon>
        <taxon>Pseudomonadota</taxon>
        <taxon>Gammaproteobacteria</taxon>
        <taxon>Enterobacterales</taxon>
        <taxon>Erwiniaceae</taxon>
        <taxon>Pantoea</taxon>
    </lineage>
</organism>
<accession>A0A0B1R2V6</accession>
<dbReference type="PANTHER" id="PTHR46401">
    <property type="entry name" value="GLYCOSYLTRANSFERASE WBBK-RELATED"/>
    <property type="match status" value="1"/>
</dbReference>
<dbReference type="Gene3D" id="3.40.50.2000">
    <property type="entry name" value="Glycogen Phosphorylase B"/>
    <property type="match status" value="1"/>
</dbReference>
<dbReference type="AlphaFoldDB" id="A0A0B1R2V6"/>
<evidence type="ECO:0000313" key="3">
    <source>
        <dbReference type="EMBL" id="KHJ65425.1"/>
    </source>
</evidence>
<gene>
    <name evidence="3" type="ORF">QU24_24485</name>
</gene>
<dbReference type="GO" id="GO:0016757">
    <property type="term" value="F:glycosyltransferase activity"/>
    <property type="evidence" value="ECO:0007669"/>
    <property type="project" value="InterPro"/>
</dbReference>
<dbReference type="InterPro" id="IPR001296">
    <property type="entry name" value="Glyco_trans_1"/>
</dbReference>
<protein>
    <submittedName>
        <fullName evidence="3">Glycosyl transferase</fullName>
    </submittedName>
</protein>
<name>A0A0B1R2V6_9GAMM</name>
<reference evidence="3 4" key="1">
    <citation type="submission" date="2014-11" db="EMBL/GenBank/DDBJ databases">
        <title>Genome sequencing of Pantoea rodasii ND03.</title>
        <authorList>
            <person name="Muhamad Yunos N.Y."/>
            <person name="Chan K.-G."/>
        </authorList>
    </citation>
    <scope>NUCLEOTIDE SEQUENCE [LARGE SCALE GENOMIC DNA]</scope>
    <source>
        <strain evidence="3 4">ND03</strain>
    </source>
</reference>
<evidence type="ECO:0000313" key="4">
    <source>
        <dbReference type="Proteomes" id="UP000030853"/>
    </source>
</evidence>
<dbReference type="GO" id="GO:0009103">
    <property type="term" value="P:lipopolysaccharide biosynthetic process"/>
    <property type="evidence" value="ECO:0007669"/>
    <property type="project" value="TreeGrafter"/>
</dbReference>
<dbReference type="SUPFAM" id="SSF53756">
    <property type="entry name" value="UDP-Glycosyltransferase/glycogen phosphorylase"/>
    <property type="match status" value="1"/>
</dbReference>
<dbReference type="EMBL" id="JTJJ01000130">
    <property type="protein sequence ID" value="KHJ65425.1"/>
    <property type="molecule type" value="Genomic_DNA"/>
</dbReference>
<evidence type="ECO:0000259" key="2">
    <source>
        <dbReference type="Pfam" id="PF00534"/>
    </source>
</evidence>
<proteinExistence type="predicted"/>